<evidence type="ECO:0000313" key="2">
    <source>
        <dbReference type="Proteomes" id="UP000679126"/>
    </source>
</evidence>
<dbReference type="SUPFAM" id="SSF54427">
    <property type="entry name" value="NTF2-like"/>
    <property type="match status" value="1"/>
</dbReference>
<organism evidence="1 2">
    <name type="scientific">Chitinophaga chungangae</name>
    <dbReference type="NCBI Taxonomy" id="2821488"/>
    <lineage>
        <taxon>Bacteria</taxon>
        <taxon>Pseudomonadati</taxon>
        <taxon>Bacteroidota</taxon>
        <taxon>Chitinophagia</taxon>
        <taxon>Chitinophagales</taxon>
        <taxon>Chitinophagaceae</taxon>
        <taxon>Chitinophaga</taxon>
    </lineage>
</organism>
<comment type="caution">
    <text evidence="1">The sequence shown here is derived from an EMBL/GenBank/DDBJ whole genome shotgun (WGS) entry which is preliminary data.</text>
</comment>
<proteinExistence type="predicted"/>
<evidence type="ECO:0000313" key="1">
    <source>
        <dbReference type="EMBL" id="MBO9150785.1"/>
    </source>
</evidence>
<dbReference type="RefSeq" id="WP_209142373.1">
    <property type="nucleotide sequence ID" value="NZ_JAGHKP010000001.1"/>
</dbReference>
<gene>
    <name evidence="1" type="ORF">J7I43_01085</name>
</gene>
<dbReference type="InterPro" id="IPR032710">
    <property type="entry name" value="NTF2-like_dom_sf"/>
</dbReference>
<dbReference type="EMBL" id="JAGHKP010000001">
    <property type="protein sequence ID" value="MBO9150785.1"/>
    <property type="molecule type" value="Genomic_DNA"/>
</dbReference>
<keyword evidence="2" id="KW-1185">Reference proteome</keyword>
<evidence type="ECO:0008006" key="3">
    <source>
        <dbReference type="Google" id="ProtNLM"/>
    </source>
</evidence>
<reference evidence="2" key="1">
    <citation type="submission" date="2021-03" db="EMBL/GenBank/DDBJ databases">
        <title>Assistant Professor.</title>
        <authorList>
            <person name="Huq M.A."/>
        </authorList>
    </citation>
    <scope>NUCLEOTIDE SEQUENCE [LARGE SCALE GENOMIC DNA]</scope>
    <source>
        <strain evidence="2">MAH-28</strain>
    </source>
</reference>
<sequence length="133" mass="14955">MSLLKIVMLVALTSCGYGHDHSNIKNMDTSLLTHPIVKDAIDALQAGKADAWFALFTADAELYDDGNKMDLKKFFGAAIGHERFTSIDKVENKGLDVYGRFHSDKWGDFKTYMKFHVNAEGKIYKLEIGQADY</sequence>
<dbReference type="Gene3D" id="3.10.450.50">
    <property type="match status" value="1"/>
</dbReference>
<name>A0ABS3Y7Y9_9BACT</name>
<dbReference type="Proteomes" id="UP000679126">
    <property type="component" value="Unassembled WGS sequence"/>
</dbReference>
<accession>A0ABS3Y7Y9</accession>
<protein>
    <recommendedName>
        <fullName evidence="3">DUF4440 domain-containing protein</fullName>
    </recommendedName>
</protein>